<name>Q86D46_9ECHO</name>
<reference evidence="1" key="1">
    <citation type="journal article" date="2003" name="Evolution">
        <title>Reproductive character displacement and the genetics of gamete recognition in tropical sea urchins.</title>
        <authorList>
            <person name="Geyer L.B."/>
            <person name="Palumbi S.R."/>
        </authorList>
    </citation>
    <scope>NUCLEOTIDE SEQUENCE</scope>
    <source>
        <strain evidence="1">T-OK202_A1</strain>
    </source>
</reference>
<accession>Q86D46</accession>
<evidence type="ECO:0000313" key="1">
    <source>
        <dbReference type="EMBL" id="AAP15013.1"/>
    </source>
</evidence>
<protein>
    <submittedName>
        <fullName evidence="1">Bindin</fullName>
    </submittedName>
</protein>
<dbReference type="AlphaFoldDB" id="Q86D46"/>
<feature type="non-terminal residue" evidence="1">
    <location>
        <position position="98"/>
    </location>
</feature>
<proteinExistence type="predicted"/>
<sequence length="98" mass="10942">YGNYPQAMNPPWEVATTPSLVKHLWVSQPNKVTLLQEWVDRSVVVVVVVVQWPGLSVVVVRWPGLSVVGELGLQNLEGCPQRKELKGRVMRTTVAALR</sequence>
<dbReference type="EMBL" id="AY261305">
    <property type="protein sequence ID" value="AAP15013.1"/>
    <property type="molecule type" value="Genomic_DNA"/>
</dbReference>
<feature type="non-terminal residue" evidence="1">
    <location>
        <position position="1"/>
    </location>
</feature>
<organism evidence="1">
    <name type="scientific">Echinometra sp. C</name>
    <dbReference type="NCBI Taxonomy" id="64352"/>
    <lineage>
        <taxon>Eukaryota</taxon>
        <taxon>Metazoa</taxon>
        <taxon>Echinodermata</taxon>
        <taxon>Eleutherozoa</taxon>
        <taxon>Echinozoa</taxon>
        <taxon>Echinoidea</taxon>
        <taxon>Euechinoidea</taxon>
        <taxon>Echinacea</taxon>
        <taxon>Camarodonta</taxon>
        <taxon>Echinidea</taxon>
        <taxon>Echinometridae</taxon>
        <taxon>Echinometra</taxon>
    </lineage>
</organism>